<keyword evidence="3" id="KW-1185">Reference proteome</keyword>
<gene>
    <name evidence="2" type="ORF">NDU88_007580</name>
</gene>
<sequence length="66" mass="6815">MHGREASRSSIFTCDSGHARRFPSFAPSSSPFQPAAGPARPQEPPGARSAGRAAQGVPIPLPSSDD</sequence>
<name>A0AAV7NWN6_PLEWA</name>
<feature type="compositionally biased region" description="Low complexity" evidence="1">
    <location>
        <begin position="22"/>
        <end position="39"/>
    </location>
</feature>
<accession>A0AAV7NWN6</accession>
<dbReference type="Proteomes" id="UP001066276">
    <property type="component" value="Chromosome 8"/>
</dbReference>
<evidence type="ECO:0000313" key="3">
    <source>
        <dbReference type="Proteomes" id="UP001066276"/>
    </source>
</evidence>
<proteinExistence type="predicted"/>
<comment type="caution">
    <text evidence="2">The sequence shown here is derived from an EMBL/GenBank/DDBJ whole genome shotgun (WGS) entry which is preliminary data.</text>
</comment>
<dbReference type="EMBL" id="JANPWB010000012">
    <property type="protein sequence ID" value="KAJ1119394.1"/>
    <property type="molecule type" value="Genomic_DNA"/>
</dbReference>
<evidence type="ECO:0000313" key="2">
    <source>
        <dbReference type="EMBL" id="KAJ1119394.1"/>
    </source>
</evidence>
<protein>
    <submittedName>
        <fullName evidence="2">Uncharacterized protein</fullName>
    </submittedName>
</protein>
<organism evidence="2 3">
    <name type="scientific">Pleurodeles waltl</name>
    <name type="common">Iberian ribbed newt</name>
    <dbReference type="NCBI Taxonomy" id="8319"/>
    <lineage>
        <taxon>Eukaryota</taxon>
        <taxon>Metazoa</taxon>
        <taxon>Chordata</taxon>
        <taxon>Craniata</taxon>
        <taxon>Vertebrata</taxon>
        <taxon>Euteleostomi</taxon>
        <taxon>Amphibia</taxon>
        <taxon>Batrachia</taxon>
        <taxon>Caudata</taxon>
        <taxon>Salamandroidea</taxon>
        <taxon>Salamandridae</taxon>
        <taxon>Pleurodelinae</taxon>
        <taxon>Pleurodeles</taxon>
    </lineage>
</organism>
<reference evidence="2" key="1">
    <citation type="journal article" date="2022" name="bioRxiv">
        <title>Sequencing and chromosome-scale assembly of the giantPleurodeles waltlgenome.</title>
        <authorList>
            <person name="Brown T."/>
            <person name="Elewa A."/>
            <person name="Iarovenko S."/>
            <person name="Subramanian E."/>
            <person name="Araus A.J."/>
            <person name="Petzold A."/>
            <person name="Susuki M."/>
            <person name="Suzuki K.-i.T."/>
            <person name="Hayashi T."/>
            <person name="Toyoda A."/>
            <person name="Oliveira C."/>
            <person name="Osipova E."/>
            <person name="Leigh N.D."/>
            <person name="Simon A."/>
            <person name="Yun M.H."/>
        </authorList>
    </citation>
    <scope>NUCLEOTIDE SEQUENCE</scope>
    <source>
        <strain evidence="2">20211129_DDA</strain>
        <tissue evidence="2">Liver</tissue>
    </source>
</reference>
<dbReference type="AlphaFoldDB" id="A0AAV7NWN6"/>
<feature type="region of interest" description="Disordered" evidence="1">
    <location>
        <begin position="1"/>
        <end position="66"/>
    </location>
</feature>
<evidence type="ECO:0000256" key="1">
    <source>
        <dbReference type="SAM" id="MobiDB-lite"/>
    </source>
</evidence>